<dbReference type="Proteomes" id="UP001054945">
    <property type="component" value="Unassembled WGS sequence"/>
</dbReference>
<organism evidence="1 2">
    <name type="scientific">Caerostris extrusa</name>
    <name type="common">Bark spider</name>
    <name type="synonym">Caerostris bankana</name>
    <dbReference type="NCBI Taxonomy" id="172846"/>
    <lineage>
        <taxon>Eukaryota</taxon>
        <taxon>Metazoa</taxon>
        <taxon>Ecdysozoa</taxon>
        <taxon>Arthropoda</taxon>
        <taxon>Chelicerata</taxon>
        <taxon>Arachnida</taxon>
        <taxon>Araneae</taxon>
        <taxon>Araneomorphae</taxon>
        <taxon>Entelegynae</taxon>
        <taxon>Araneoidea</taxon>
        <taxon>Araneidae</taxon>
        <taxon>Caerostris</taxon>
    </lineage>
</organism>
<keyword evidence="2" id="KW-1185">Reference proteome</keyword>
<dbReference type="AlphaFoldDB" id="A0AAV4YG66"/>
<evidence type="ECO:0008006" key="3">
    <source>
        <dbReference type="Google" id="ProtNLM"/>
    </source>
</evidence>
<accession>A0AAV4YG66</accession>
<sequence>MASRNGCSLLANNIHNNNNKVGRRGFGGGYECLDAAHLIPLECKILRSINFSTGRCATKAECLKEFFEESG</sequence>
<dbReference type="EMBL" id="BPLR01019232">
    <property type="protein sequence ID" value="GIZ05182.1"/>
    <property type="molecule type" value="Genomic_DNA"/>
</dbReference>
<name>A0AAV4YG66_CAEEX</name>
<reference evidence="1 2" key="1">
    <citation type="submission" date="2021-06" db="EMBL/GenBank/DDBJ databases">
        <title>Caerostris extrusa draft genome.</title>
        <authorList>
            <person name="Kono N."/>
            <person name="Arakawa K."/>
        </authorList>
    </citation>
    <scope>NUCLEOTIDE SEQUENCE [LARGE SCALE GENOMIC DNA]</scope>
</reference>
<protein>
    <recommendedName>
        <fullName evidence="3">HNH homing endonuclease</fullName>
    </recommendedName>
</protein>
<evidence type="ECO:0000313" key="1">
    <source>
        <dbReference type="EMBL" id="GIZ05182.1"/>
    </source>
</evidence>
<comment type="caution">
    <text evidence="1">The sequence shown here is derived from an EMBL/GenBank/DDBJ whole genome shotgun (WGS) entry which is preliminary data.</text>
</comment>
<gene>
    <name evidence="1" type="ORF">CEXT_456021</name>
</gene>
<proteinExistence type="predicted"/>
<evidence type="ECO:0000313" key="2">
    <source>
        <dbReference type="Proteomes" id="UP001054945"/>
    </source>
</evidence>